<evidence type="ECO:0000256" key="5">
    <source>
        <dbReference type="ARBA" id="ARBA00022801"/>
    </source>
</evidence>
<dbReference type="InterPro" id="IPR029058">
    <property type="entry name" value="AB_hydrolase_fold"/>
</dbReference>
<keyword evidence="8" id="KW-0812">Transmembrane</keyword>
<dbReference type="GO" id="GO:0004180">
    <property type="term" value="F:carboxypeptidase activity"/>
    <property type="evidence" value="ECO:0007669"/>
    <property type="project" value="UniProtKB-KW"/>
</dbReference>
<evidence type="ECO:0000256" key="8">
    <source>
        <dbReference type="SAM" id="Phobius"/>
    </source>
</evidence>
<name>A0ABD3QDW8_9STRA</name>
<keyword evidence="5" id="KW-0378">Hydrolase</keyword>
<feature type="chain" id="PRO_5044849945" evidence="9">
    <location>
        <begin position="26"/>
        <end position="671"/>
    </location>
</feature>
<organism evidence="10 11">
    <name type="scientific">Cyclotella cryptica</name>
    <dbReference type="NCBI Taxonomy" id="29204"/>
    <lineage>
        <taxon>Eukaryota</taxon>
        <taxon>Sar</taxon>
        <taxon>Stramenopiles</taxon>
        <taxon>Ochrophyta</taxon>
        <taxon>Bacillariophyta</taxon>
        <taxon>Coscinodiscophyceae</taxon>
        <taxon>Thalassiosirophycidae</taxon>
        <taxon>Stephanodiscales</taxon>
        <taxon>Stephanodiscaceae</taxon>
        <taxon>Cyclotella</taxon>
    </lineage>
</organism>
<dbReference type="InterPro" id="IPR001563">
    <property type="entry name" value="Peptidase_S10"/>
</dbReference>
<keyword evidence="2" id="KW-0121">Carboxypeptidase</keyword>
<evidence type="ECO:0000256" key="6">
    <source>
        <dbReference type="ARBA" id="ARBA00023180"/>
    </source>
</evidence>
<evidence type="ECO:0000256" key="7">
    <source>
        <dbReference type="SAM" id="MobiDB-lite"/>
    </source>
</evidence>
<evidence type="ECO:0000256" key="4">
    <source>
        <dbReference type="ARBA" id="ARBA00022729"/>
    </source>
</evidence>
<keyword evidence="11" id="KW-1185">Reference proteome</keyword>
<keyword evidence="8" id="KW-1133">Transmembrane helix</keyword>
<evidence type="ECO:0000256" key="1">
    <source>
        <dbReference type="ARBA" id="ARBA00009431"/>
    </source>
</evidence>
<dbReference type="Gene3D" id="3.40.50.1820">
    <property type="entry name" value="alpha/beta hydrolase"/>
    <property type="match status" value="1"/>
</dbReference>
<evidence type="ECO:0000313" key="11">
    <source>
        <dbReference type="Proteomes" id="UP001516023"/>
    </source>
</evidence>
<evidence type="ECO:0000313" key="10">
    <source>
        <dbReference type="EMBL" id="KAL3796380.1"/>
    </source>
</evidence>
<dbReference type="Pfam" id="PF00450">
    <property type="entry name" value="Peptidase_S10"/>
    <property type="match status" value="1"/>
</dbReference>
<keyword evidence="8" id="KW-0472">Membrane</keyword>
<dbReference type="AlphaFoldDB" id="A0ABD3QDW8"/>
<accession>A0ABD3QDW8</accession>
<feature type="transmembrane region" description="Helical" evidence="8">
    <location>
        <begin position="606"/>
        <end position="627"/>
    </location>
</feature>
<evidence type="ECO:0000256" key="2">
    <source>
        <dbReference type="ARBA" id="ARBA00022645"/>
    </source>
</evidence>
<comment type="caution">
    <text evidence="10">The sequence shown here is derived from an EMBL/GenBank/DDBJ whole genome shotgun (WGS) entry which is preliminary data.</text>
</comment>
<proteinExistence type="inferred from homology"/>
<dbReference type="PANTHER" id="PTHR11802:SF3">
    <property type="entry name" value="RETINOID-INDUCIBLE SERINE CARBOXYPEPTIDASE"/>
    <property type="match status" value="1"/>
</dbReference>
<keyword evidence="4 9" id="KW-0732">Signal</keyword>
<gene>
    <name evidence="10" type="ORF">HJC23_004177</name>
</gene>
<dbReference type="SUPFAM" id="SSF53474">
    <property type="entry name" value="alpha/beta-Hydrolases"/>
    <property type="match status" value="1"/>
</dbReference>
<dbReference type="EMBL" id="JABMIG020000063">
    <property type="protein sequence ID" value="KAL3796380.1"/>
    <property type="molecule type" value="Genomic_DNA"/>
</dbReference>
<feature type="compositionally biased region" description="Polar residues" evidence="7">
    <location>
        <begin position="55"/>
        <end position="65"/>
    </location>
</feature>
<dbReference type="PANTHER" id="PTHR11802">
    <property type="entry name" value="SERINE PROTEASE FAMILY S10 SERINE CARBOXYPEPTIDASE"/>
    <property type="match status" value="1"/>
</dbReference>
<dbReference type="Proteomes" id="UP001516023">
    <property type="component" value="Unassembled WGS sequence"/>
</dbReference>
<evidence type="ECO:0000256" key="9">
    <source>
        <dbReference type="SAM" id="SignalP"/>
    </source>
</evidence>
<comment type="similarity">
    <text evidence="1">Belongs to the peptidase S10 family.</text>
</comment>
<protein>
    <submittedName>
        <fullName evidence="10">Uncharacterized protein</fullName>
    </submittedName>
</protein>
<keyword evidence="3" id="KW-0645">Protease</keyword>
<feature type="signal peptide" evidence="9">
    <location>
        <begin position="1"/>
        <end position="25"/>
    </location>
</feature>
<sequence>MVIRLAARRMTCAILFAILSTAVQGVRRLPDEPEPPFHGRRLTSHFDELREQESFPGSSRVTATSDDPDSHLVTSLPLLPEGSFPTRHWAGHLPAAGDGSDKKIFYWLFEPSSGSKSDDDTPLILWLNGGPGCSSMDGLWLENGPFRLKPQGGEWSIDVNEFSWHNAPAWTLYVDQPVGTGLSFTRKGNYCKNDFEVNRDFHYFLEEFLLFHSDKFLDPLTPSENSPATSILRRPFYFSGESHAGHYIPSMMHFILQRNDGVLVPDASNGLQALRVKIPCSGAAIGNGWTDPYYQYSAADAAYGAGLIGISQRASLEEKEHKCQSNLKSGNYESSVCFQLLDTVTQQSHGRNGDTVVSSYDTRLWEKRGAARSFPLGHKDVETYLGGAKSYASPPLVIDHRTVLDAIHATESIDARQTYQECTDPPYYALQHQDGLGVVDELVQILDHESRPHMLFFNGMNDLICNHVGNERFLDALPWSRADKYILESRHAWDSGVDPTTKNNYVSGRPDGFIKQYENLSFLKILESGHMVPMDQPSIALAMIKTLVSTSGVSREGFLSSVQGLDSADAKKGANMCLLDECPDCKPELTFETESTISRFNGGASVIVLSASLVGAFALGMLVAWLIHCKKAKTERHHRELVANLSDGSDLELSDIDSISYRDKVTDAEYS</sequence>
<dbReference type="GO" id="GO:0006508">
    <property type="term" value="P:proteolysis"/>
    <property type="evidence" value="ECO:0007669"/>
    <property type="project" value="UniProtKB-KW"/>
</dbReference>
<reference evidence="10 11" key="1">
    <citation type="journal article" date="2020" name="G3 (Bethesda)">
        <title>Improved Reference Genome for Cyclotella cryptica CCMP332, a Model for Cell Wall Morphogenesis, Salinity Adaptation, and Lipid Production in Diatoms (Bacillariophyta).</title>
        <authorList>
            <person name="Roberts W.R."/>
            <person name="Downey K.M."/>
            <person name="Ruck E.C."/>
            <person name="Traller J.C."/>
            <person name="Alverson A.J."/>
        </authorList>
    </citation>
    <scope>NUCLEOTIDE SEQUENCE [LARGE SCALE GENOMIC DNA]</scope>
    <source>
        <strain evidence="10 11">CCMP332</strain>
    </source>
</reference>
<evidence type="ECO:0000256" key="3">
    <source>
        <dbReference type="ARBA" id="ARBA00022670"/>
    </source>
</evidence>
<keyword evidence="6" id="KW-0325">Glycoprotein</keyword>
<feature type="region of interest" description="Disordered" evidence="7">
    <location>
        <begin position="48"/>
        <end position="69"/>
    </location>
</feature>
<dbReference type="PRINTS" id="PR00724">
    <property type="entry name" value="CRBOXYPTASEC"/>
</dbReference>